<reference evidence="6 7" key="1">
    <citation type="submission" date="2016-03" db="EMBL/GenBank/DDBJ databases">
        <authorList>
            <consortium name="Pathogen Informatics"/>
        </authorList>
    </citation>
    <scope>NUCLEOTIDE SEQUENCE [LARGE SCALE GENOMIC DNA]</scope>
    <source>
        <strain evidence="6 7">NCTC13364</strain>
    </source>
</reference>
<dbReference type="GO" id="GO:0005829">
    <property type="term" value="C:cytosol"/>
    <property type="evidence" value="ECO:0007669"/>
    <property type="project" value="TreeGrafter"/>
</dbReference>
<dbReference type="Proteomes" id="UP000077037">
    <property type="component" value="Unassembled WGS sequence"/>
</dbReference>
<dbReference type="OrthoDB" id="9785974at2"/>
<name>A0A157Q296_9BORD</name>
<dbReference type="Gene3D" id="3.40.190.290">
    <property type="match status" value="1"/>
</dbReference>
<keyword evidence="2" id="KW-0805">Transcription regulation</keyword>
<organism evidence="6 7">
    <name type="scientific">Bordetella ansorpii</name>
    <dbReference type="NCBI Taxonomy" id="288768"/>
    <lineage>
        <taxon>Bacteria</taxon>
        <taxon>Pseudomonadati</taxon>
        <taxon>Pseudomonadota</taxon>
        <taxon>Betaproteobacteria</taxon>
        <taxon>Burkholderiales</taxon>
        <taxon>Alcaligenaceae</taxon>
        <taxon>Bordetella</taxon>
    </lineage>
</organism>
<dbReference type="SUPFAM" id="SSF53850">
    <property type="entry name" value="Periplasmic binding protein-like II"/>
    <property type="match status" value="1"/>
</dbReference>
<dbReference type="InterPro" id="IPR036390">
    <property type="entry name" value="WH_DNA-bd_sf"/>
</dbReference>
<accession>A0A157Q296</accession>
<dbReference type="GO" id="GO:0003677">
    <property type="term" value="F:DNA binding"/>
    <property type="evidence" value="ECO:0007669"/>
    <property type="project" value="UniProtKB-KW"/>
</dbReference>
<dbReference type="PANTHER" id="PTHR30419:SF2">
    <property type="entry name" value="LYSR FAMILY TRANSCRIPTIONAL REGULATOR"/>
    <property type="match status" value="1"/>
</dbReference>
<evidence type="ECO:0000313" key="6">
    <source>
        <dbReference type="EMBL" id="SAI39686.1"/>
    </source>
</evidence>
<dbReference type="CDD" id="cd08421">
    <property type="entry name" value="PBP2_LTTR_like_1"/>
    <property type="match status" value="1"/>
</dbReference>
<evidence type="ECO:0000256" key="3">
    <source>
        <dbReference type="ARBA" id="ARBA00023125"/>
    </source>
</evidence>
<comment type="similarity">
    <text evidence="1">Belongs to the LysR transcriptional regulatory family.</text>
</comment>
<dbReference type="InterPro" id="IPR005119">
    <property type="entry name" value="LysR_subst-bd"/>
</dbReference>
<keyword evidence="4" id="KW-0804">Transcription</keyword>
<proteinExistence type="inferred from homology"/>
<dbReference type="InterPro" id="IPR036388">
    <property type="entry name" value="WH-like_DNA-bd_sf"/>
</dbReference>
<dbReference type="Pfam" id="PF00126">
    <property type="entry name" value="HTH_1"/>
    <property type="match status" value="1"/>
</dbReference>
<evidence type="ECO:0000256" key="1">
    <source>
        <dbReference type="ARBA" id="ARBA00009437"/>
    </source>
</evidence>
<dbReference type="GO" id="GO:0003700">
    <property type="term" value="F:DNA-binding transcription factor activity"/>
    <property type="evidence" value="ECO:0007669"/>
    <property type="project" value="InterPro"/>
</dbReference>
<protein>
    <submittedName>
        <fullName evidence="6">LysR family transcriptional regulator</fullName>
    </submittedName>
</protein>
<dbReference type="PANTHER" id="PTHR30419">
    <property type="entry name" value="HTH-TYPE TRANSCRIPTIONAL REGULATOR YBHD"/>
    <property type="match status" value="1"/>
</dbReference>
<feature type="domain" description="HTH lysR-type" evidence="5">
    <location>
        <begin position="3"/>
        <end position="60"/>
    </location>
</feature>
<dbReference type="PROSITE" id="PS50931">
    <property type="entry name" value="HTH_LYSR"/>
    <property type="match status" value="1"/>
</dbReference>
<dbReference type="Pfam" id="PF03466">
    <property type="entry name" value="LysR_substrate"/>
    <property type="match status" value="1"/>
</dbReference>
<dbReference type="RefSeq" id="WP_066416033.1">
    <property type="nucleotide sequence ID" value="NZ_FKBS01000017.1"/>
</dbReference>
<evidence type="ECO:0000256" key="4">
    <source>
        <dbReference type="ARBA" id="ARBA00023163"/>
    </source>
</evidence>
<dbReference type="InterPro" id="IPR000847">
    <property type="entry name" value="LysR_HTH_N"/>
</dbReference>
<dbReference type="InterPro" id="IPR050950">
    <property type="entry name" value="HTH-type_LysR_regulators"/>
</dbReference>
<sequence>MRFDLTDLRLCLDVQETGTITAAAARSHMTLAAASERIRGMEDALGVPLMTRNRRGVALTPAGRTLAHHARTVLLQMDRLRGDLQQYGHGLKGHVRLQCNTSALSEYLPEALAAFLARHPAISIDLEERVSRDIADALRAGLCDLGVIADTADLSGLQIHPYRPDPLTLIVPRGHELAARARVNLAEVAHLDFVGLEESSALQSHIAGHARRAGKPLAYRIRLRSFEAVCRMVGQGIGIGVVPQAAALRYGRAAGIRRVALADTWAHRSLVLGVRDDDDLPGYIRELMLHILAGAAPAART</sequence>
<dbReference type="SUPFAM" id="SSF46785">
    <property type="entry name" value="Winged helix' DNA-binding domain"/>
    <property type="match status" value="1"/>
</dbReference>
<evidence type="ECO:0000256" key="2">
    <source>
        <dbReference type="ARBA" id="ARBA00023015"/>
    </source>
</evidence>
<keyword evidence="3" id="KW-0238">DNA-binding</keyword>
<dbReference type="Gene3D" id="1.10.10.10">
    <property type="entry name" value="Winged helix-like DNA-binding domain superfamily/Winged helix DNA-binding domain"/>
    <property type="match status" value="1"/>
</dbReference>
<evidence type="ECO:0000259" key="5">
    <source>
        <dbReference type="PROSITE" id="PS50931"/>
    </source>
</evidence>
<dbReference type="AlphaFoldDB" id="A0A157Q296"/>
<gene>
    <name evidence="6" type="primary">cynR_7</name>
    <name evidence="6" type="ORF">SAMEA1982600_03110</name>
</gene>
<evidence type="ECO:0000313" key="7">
    <source>
        <dbReference type="Proteomes" id="UP000077037"/>
    </source>
</evidence>
<dbReference type="EMBL" id="FKBS01000017">
    <property type="protein sequence ID" value="SAI39686.1"/>
    <property type="molecule type" value="Genomic_DNA"/>
</dbReference>